<dbReference type="AlphaFoldDB" id="A0A1E5TBH5"/>
<dbReference type="Pfam" id="PF01497">
    <property type="entry name" value="Peripla_BP_2"/>
    <property type="match status" value="1"/>
</dbReference>
<dbReference type="CDD" id="cd01141">
    <property type="entry name" value="TroA_d"/>
    <property type="match status" value="1"/>
</dbReference>
<keyword evidence="3" id="KW-1185">Reference proteome</keyword>
<dbReference type="PANTHER" id="PTHR30535">
    <property type="entry name" value="VITAMIN B12-BINDING PROTEIN"/>
    <property type="match status" value="1"/>
</dbReference>
<dbReference type="InterPro" id="IPR050902">
    <property type="entry name" value="ABC_Transporter_SBP"/>
</dbReference>
<dbReference type="SUPFAM" id="SSF53807">
    <property type="entry name" value="Helical backbone' metal receptor"/>
    <property type="match status" value="1"/>
</dbReference>
<evidence type="ECO:0000259" key="1">
    <source>
        <dbReference type="PROSITE" id="PS50983"/>
    </source>
</evidence>
<comment type="caution">
    <text evidence="2">The sequence shown here is derived from an EMBL/GenBank/DDBJ whole genome shotgun (WGS) entry which is preliminary data.</text>
</comment>
<dbReference type="Gene3D" id="3.40.50.1980">
    <property type="entry name" value="Nitrogenase molybdenum iron protein domain"/>
    <property type="match status" value="2"/>
</dbReference>
<dbReference type="PROSITE" id="PS51257">
    <property type="entry name" value="PROKAR_LIPOPROTEIN"/>
    <property type="match status" value="1"/>
</dbReference>
<gene>
    <name evidence="2" type="ORF">A8C32_00040</name>
</gene>
<dbReference type="PANTHER" id="PTHR30535:SF34">
    <property type="entry name" value="MOLYBDATE-BINDING PROTEIN MOLA"/>
    <property type="match status" value="1"/>
</dbReference>
<feature type="domain" description="Fe/B12 periplasmic-binding" evidence="1">
    <location>
        <begin position="94"/>
        <end position="366"/>
    </location>
</feature>
<dbReference type="PROSITE" id="PS50983">
    <property type="entry name" value="FE_B12_PBP"/>
    <property type="match status" value="1"/>
</dbReference>
<accession>A0A1E5TBH5</accession>
<dbReference type="GO" id="GO:0071281">
    <property type="term" value="P:cellular response to iron ion"/>
    <property type="evidence" value="ECO:0007669"/>
    <property type="project" value="TreeGrafter"/>
</dbReference>
<dbReference type="OrthoDB" id="9812528at2"/>
<protein>
    <submittedName>
        <fullName evidence="2">ABC transporter substrate-binding protein</fullName>
    </submittedName>
</protein>
<dbReference type="Proteomes" id="UP000095713">
    <property type="component" value="Unassembled WGS sequence"/>
</dbReference>
<dbReference type="EMBL" id="MDJD01000028">
    <property type="protein sequence ID" value="OEK08708.1"/>
    <property type="molecule type" value="Genomic_DNA"/>
</dbReference>
<name>A0A1E5TBH5_9FLAO</name>
<dbReference type="RefSeq" id="WP_069829390.1">
    <property type="nucleotide sequence ID" value="NZ_MDJD01000028.1"/>
</dbReference>
<evidence type="ECO:0000313" key="2">
    <source>
        <dbReference type="EMBL" id="OEK08708.1"/>
    </source>
</evidence>
<proteinExistence type="predicted"/>
<dbReference type="STRING" id="1849968.A8C32_00040"/>
<sequence>MRFIILFFISLFLLTSCKEDKGISRTLPPSNAKKVNIKYAKGFKITHYKTYKEILVTSPWPKSEETYRYIIVEKEQDIPKHNDKDVIIKTPIEKIVVMSTTNIPALEYLGIENKLVGFPNTKFISSPKTRTRIDKGEIKDLNNDLELNIELLLDLQPQLVIGFSINGNNKKLDQVEKLGIPVVLNGSWTEEHPLGRSEWIKFIAAFFNKDKEADSIFNTIESNYLKVKATALKAKEKPIVFSGSMFKDVWNIPGGHSYFAKYLEDANTNYLWKDNKDNGSLHLNFENVLSKGQKAELWIGAGSFKSKAHLIEQHKGYSYFDAFKNNKIYTYTNKVGPKGGLLYYELGPVRPDIILKDIINIAHPGLLTDYESFFFKRLE</sequence>
<reference evidence="2 3" key="1">
    <citation type="submission" date="2016-05" db="EMBL/GenBank/DDBJ databases">
        <title>Draft Genome Sequence of Algibacter sp. Strain SK-16 Isolated from the Surface Water of Aburatsubo Inlet.</title>
        <authorList>
            <person name="Wong S.-K."/>
            <person name="Yoshizawa S."/>
            <person name="Nakajima Y."/>
            <person name="Ogura Y."/>
            <person name="Tetsuya H."/>
            <person name="Hamasaki K."/>
        </authorList>
    </citation>
    <scope>NUCLEOTIDE SEQUENCE [LARGE SCALE GENOMIC DNA]</scope>
    <source>
        <strain evidence="2 3">SK-16</strain>
    </source>
</reference>
<evidence type="ECO:0000313" key="3">
    <source>
        <dbReference type="Proteomes" id="UP000095713"/>
    </source>
</evidence>
<dbReference type="InterPro" id="IPR002491">
    <property type="entry name" value="ABC_transptr_periplasmic_BD"/>
</dbReference>
<organism evidence="2 3">
    <name type="scientific">Flavivirga aquatica</name>
    <dbReference type="NCBI Taxonomy" id="1849968"/>
    <lineage>
        <taxon>Bacteria</taxon>
        <taxon>Pseudomonadati</taxon>
        <taxon>Bacteroidota</taxon>
        <taxon>Flavobacteriia</taxon>
        <taxon>Flavobacteriales</taxon>
        <taxon>Flavobacteriaceae</taxon>
        <taxon>Flavivirga</taxon>
    </lineage>
</organism>